<evidence type="ECO:0000256" key="3">
    <source>
        <dbReference type="ARBA" id="ARBA00022801"/>
    </source>
</evidence>
<dbReference type="InterPro" id="IPR002510">
    <property type="entry name" value="Metalloprtase-TldD/E_N"/>
</dbReference>
<comment type="caution">
    <text evidence="8">The sequence shown here is derived from an EMBL/GenBank/DDBJ whole genome shotgun (WGS) entry which is preliminary data.</text>
</comment>
<dbReference type="EMBL" id="BARU01017433">
    <property type="protein sequence ID" value="GAH60116.1"/>
    <property type="molecule type" value="Genomic_DNA"/>
</dbReference>
<dbReference type="GO" id="GO:0005829">
    <property type="term" value="C:cytosol"/>
    <property type="evidence" value="ECO:0007669"/>
    <property type="project" value="TreeGrafter"/>
</dbReference>
<dbReference type="Pfam" id="PF01523">
    <property type="entry name" value="PmbA_TldD_1st"/>
    <property type="match status" value="1"/>
</dbReference>
<dbReference type="Pfam" id="PF19290">
    <property type="entry name" value="PmbA_TldD_2nd"/>
    <property type="match status" value="1"/>
</dbReference>
<protein>
    <recommendedName>
        <fullName evidence="9">TldD/PmbA family protein</fullName>
    </recommendedName>
</protein>
<proteinExistence type="inferred from homology"/>
<keyword evidence="4" id="KW-0482">Metalloprotease</keyword>
<keyword evidence="3" id="KW-0378">Hydrolase</keyword>
<gene>
    <name evidence="8" type="ORF">S03H2_28925</name>
</gene>
<dbReference type="Gene3D" id="3.30.2290.10">
    <property type="entry name" value="PmbA/TldD superfamily"/>
    <property type="match status" value="1"/>
</dbReference>
<dbReference type="InterPro" id="IPR045569">
    <property type="entry name" value="Metalloprtase-TldD/E_C"/>
</dbReference>
<feature type="non-terminal residue" evidence="8">
    <location>
        <position position="1"/>
    </location>
</feature>
<comment type="similarity">
    <text evidence="1">Belongs to the peptidase U62 family.</text>
</comment>
<dbReference type="GO" id="GO:0008237">
    <property type="term" value="F:metallopeptidase activity"/>
    <property type="evidence" value="ECO:0007669"/>
    <property type="project" value="UniProtKB-KW"/>
</dbReference>
<dbReference type="InterPro" id="IPR045570">
    <property type="entry name" value="Metalloprtase-TldD/E_cen_dom"/>
</dbReference>
<feature type="domain" description="Metalloprotease TldD/E C-terminal" evidence="6">
    <location>
        <begin position="206"/>
        <end position="297"/>
    </location>
</feature>
<reference evidence="8" key="1">
    <citation type="journal article" date="2014" name="Front. Microbiol.">
        <title>High frequency of phylogenetically diverse reductive dehalogenase-homologous genes in deep subseafloor sedimentary metagenomes.</title>
        <authorList>
            <person name="Kawai M."/>
            <person name="Futagami T."/>
            <person name="Toyoda A."/>
            <person name="Takaki Y."/>
            <person name="Nishi S."/>
            <person name="Hori S."/>
            <person name="Arai W."/>
            <person name="Tsubouchi T."/>
            <person name="Morono Y."/>
            <person name="Uchiyama I."/>
            <person name="Ito T."/>
            <person name="Fujiyama A."/>
            <person name="Inagaki F."/>
            <person name="Takami H."/>
        </authorList>
    </citation>
    <scope>NUCLEOTIDE SEQUENCE</scope>
    <source>
        <strain evidence="8">Expedition CK06-06</strain>
    </source>
</reference>
<evidence type="ECO:0000313" key="8">
    <source>
        <dbReference type="EMBL" id="GAH60116.1"/>
    </source>
</evidence>
<evidence type="ECO:0000259" key="5">
    <source>
        <dbReference type="Pfam" id="PF01523"/>
    </source>
</evidence>
<dbReference type="InterPro" id="IPR051463">
    <property type="entry name" value="Peptidase_U62_metallo"/>
</dbReference>
<dbReference type="InterPro" id="IPR036059">
    <property type="entry name" value="TldD/PmbA_sf"/>
</dbReference>
<evidence type="ECO:0000256" key="4">
    <source>
        <dbReference type="ARBA" id="ARBA00023049"/>
    </source>
</evidence>
<evidence type="ECO:0000256" key="2">
    <source>
        <dbReference type="ARBA" id="ARBA00022670"/>
    </source>
</evidence>
<dbReference type="GO" id="GO:0006508">
    <property type="term" value="P:proteolysis"/>
    <property type="evidence" value="ECO:0007669"/>
    <property type="project" value="UniProtKB-KW"/>
</dbReference>
<feature type="domain" description="Metalloprotease TldD/E N-terminal" evidence="5">
    <location>
        <begin position="8"/>
        <end position="66"/>
    </location>
</feature>
<evidence type="ECO:0000259" key="6">
    <source>
        <dbReference type="Pfam" id="PF19289"/>
    </source>
</evidence>
<feature type="domain" description="Metalloprotease TldD/E central" evidence="7">
    <location>
        <begin position="96"/>
        <end position="195"/>
    </location>
</feature>
<dbReference type="SUPFAM" id="SSF111283">
    <property type="entry name" value="Putative modulator of DNA gyrase, PmbA/TldD"/>
    <property type="match status" value="1"/>
</dbReference>
<feature type="non-terminal residue" evidence="8">
    <location>
        <position position="297"/>
    </location>
</feature>
<accession>X1GQG1</accession>
<dbReference type="PANTHER" id="PTHR30624">
    <property type="entry name" value="UNCHARACTERIZED PROTEIN TLDD AND PMBA"/>
    <property type="match status" value="1"/>
</dbReference>
<evidence type="ECO:0000259" key="7">
    <source>
        <dbReference type="Pfam" id="PF19290"/>
    </source>
</evidence>
<dbReference type="Pfam" id="PF19289">
    <property type="entry name" value="PmbA_TldD_3rd"/>
    <property type="match status" value="1"/>
</dbReference>
<sequence length="297" mass="32812">ADYIEAHLEESQSSYITYRGRELESIGRTTVIGGNVRALVRGGWGFVSFNNLDELPGKVELAVKQAKLVGKRESKLATVEPVVDTVPAKIDKNPVAMPLVEKKQLLDKYNDIIWHIPKLQTSIISYGDSHKKVIFLSSSGSYIEQERTDITLRLTAVATEGNEVQQTGLSIGSRGDFEAITNLHQQVEQMSRHAVELLSAPQVKGGEYTVVLDPVLAGVFVHEAFGHLSESDFVYENDRLRQIMTLGKKFGSSELNIVDSAAVPGLRGSYKYDDEGVPATKTYLIKEGRLVGRLHSR</sequence>
<dbReference type="PANTHER" id="PTHR30624:SF0">
    <property type="entry name" value="METALLOPROTEASE SLR0863"/>
    <property type="match status" value="1"/>
</dbReference>
<name>X1GQG1_9ZZZZ</name>
<dbReference type="InterPro" id="IPR035068">
    <property type="entry name" value="TldD/PmbA_N"/>
</dbReference>
<evidence type="ECO:0000256" key="1">
    <source>
        <dbReference type="ARBA" id="ARBA00005836"/>
    </source>
</evidence>
<dbReference type="AlphaFoldDB" id="X1GQG1"/>
<organism evidence="8">
    <name type="scientific">marine sediment metagenome</name>
    <dbReference type="NCBI Taxonomy" id="412755"/>
    <lineage>
        <taxon>unclassified sequences</taxon>
        <taxon>metagenomes</taxon>
        <taxon>ecological metagenomes</taxon>
    </lineage>
</organism>
<evidence type="ECO:0008006" key="9">
    <source>
        <dbReference type="Google" id="ProtNLM"/>
    </source>
</evidence>
<keyword evidence="2" id="KW-0645">Protease</keyword>